<reference evidence="1" key="1">
    <citation type="journal article" date="2020" name="Nature">
        <title>Giant virus diversity and host interactions through global metagenomics.</title>
        <authorList>
            <person name="Schulz F."/>
            <person name="Roux S."/>
            <person name="Paez-Espino D."/>
            <person name="Jungbluth S."/>
            <person name="Walsh D.A."/>
            <person name="Denef V.J."/>
            <person name="McMahon K.D."/>
            <person name="Konstantinidis K.T."/>
            <person name="Eloe-Fadrosh E.A."/>
            <person name="Kyrpides N.C."/>
            <person name="Woyke T."/>
        </authorList>
    </citation>
    <scope>NUCLEOTIDE SEQUENCE</scope>
    <source>
        <strain evidence="1">GVMAG-S-1021933-23</strain>
    </source>
</reference>
<dbReference type="EMBL" id="MN740593">
    <property type="protein sequence ID" value="QHS77891.1"/>
    <property type="molecule type" value="Genomic_DNA"/>
</dbReference>
<evidence type="ECO:0008006" key="2">
    <source>
        <dbReference type="Google" id="ProtNLM"/>
    </source>
</evidence>
<sequence>MCDPKHLFLSNKELVSTLLSNIKQLCDIFKISFDEFKNLSKIKQAFEKIGKTEEFKNDKYDFFNLCYFFILSNHNKYLIFLKYDKTYEKYQEPKTEKILYKTKKITYKNKEYIMNSYKNNKKITFIKWIYDSFDLPENSELKDFKKAYYSKMKKNHPDKINSPKKKKIGEDNTKFYNALYDFVIESFE</sequence>
<evidence type="ECO:0000313" key="1">
    <source>
        <dbReference type="EMBL" id="QHS77891.1"/>
    </source>
</evidence>
<dbReference type="Gene3D" id="1.10.287.110">
    <property type="entry name" value="DnaJ domain"/>
    <property type="match status" value="1"/>
</dbReference>
<dbReference type="AlphaFoldDB" id="A0A6C0AEG1"/>
<proteinExistence type="predicted"/>
<accession>A0A6C0AEG1</accession>
<dbReference type="InterPro" id="IPR036869">
    <property type="entry name" value="J_dom_sf"/>
</dbReference>
<organism evidence="1">
    <name type="scientific">viral metagenome</name>
    <dbReference type="NCBI Taxonomy" id="1070528"/>
    <lineage>
        <taxon>unclassified sequences</taxon>
        <taxon>metagenomes</taxon>
        <taxon>organismal metagenomes</taxon>
    </lineage>
</organism>
<dbReference type="SUPFAM" id="SSF46565">
    <property type="entry name" value="Chaperone J-domain"/>
    <property type="match status" value="1"/>
</dbReference>
<name>A0A6C0AEG1_9ZZZZ</name>
<protein>
    <recommendedName>
        <fullName evidence="2">J domain-containing protein</fullName>
    </recommendedName>
</protein>